<feature type="compositionally biased region" description="Polar residues" evidence="3">
    <location>
        <begin position="1963"/>
        <end position="1978"/>
    </location>
</feature>
<feature type="compositionally biased region" description="Low complexity" evidence="3">
    <location>
        <begin position="1921"/>
        <end position="1934"/>
    </location>
</feature>
<evidence type="ECO:0000313" key="5">
    <source>
        <dbReference type="Proteomes" id="UP001642464"/>
    </source>
</evidence>
<gene>
    <name evidence="4" type="ORF">SCF082_LOCUS46741</name>
</gene>
<feature type="compositionally biased region" description="Polar residues" evidence="3">
    <location>
        <begin position="2057"/>
        <end position="2067"/>
    </location>
</feature>
<feature type="region of interest" description="Disordered" evidence="3">
    <location>
        <begin position="1921"/>
        <end position="2022"/>
    </location>
</feature>
<feature type="compositionally biased region" description="Low complexity" evidence="3">
    <location>
        <begin position="1948"/>
        <end position="1960"/>
    </location>
</feature>
<accession>A0ABP0RHF9</accession>
<feature type="compositionally biased region" description="Polar residues" evidence="3">
    <location>
        <begin position="1765"/>
        <end position="1774"/>
    </location>
</feature>
<feature type="non-terminal residue" evidence="4">
    <location>
        <position position="1"/>
    </location>
</feature>
<feature type="compositionally biased region" description="Basic residues" evidence="3">
    <location>
        <begin position="703"/>
        <end position="713"/>
    </location>
</feature>
<feature type="region of interest" description="Disordered" evidence="3">
    <location>
        <begin position="2045"/>
        <end position="2067"/>
    </location>
</feature>
<keyword evidence="5" id="KW-1185">Reference proteome</keyword>
<dbReference type="Pfam" id="PF03676">
    <property type="entry name" value="PHAF1"/>
    <property type="match status" value="2"/>
</dbReference>
<dbReference type="PANTHER" id="PTHR13465:SF2">
    <property type="entry name" value="PHAGOSOME ASSEMBLY FACTOR 1"/>
    <property type="match status" value="1"/>
</dbReference>
<organism evidence="4 5">
    <name type="scientific">Durusdinium trenchii</name>
    <dbReference type="NCBI Taxonomy" id="1381693"/>
    <lineage>
        <taxon>Eukaryota</taxon>
        <taxon>Sar</taxon>
        <taxon>Alveolata</taxon>
        <taxon>Dinophyceae</taxon>
        <taxon>Suessiales</taxon>
        <taxon>Symbiodiniaceae</taxon>
        <taxon>Durusdinium</taxon>
    </lineage>
</organism>
<dbReference type="InterPro" id="IPR005373">
    <property type="entry name" value="PHAF1"/>
</dbReference>
<dbReference type="Proteomes" id="UP001642464">
    <property type="component" value="Unassembled WGS sequence"/>
</dbReference>
<comment type="caution">
    <text evidence="4">The sequence shown here is derived from an EMBL/GenBank/DDBJ whole genome shotgun (WGS) entry which is preliminary data.</text>
</comment>
<feature type="coiled-coil region" evidence="2">
    <location>
        <begin position="796"/>
        <end position="1405"/>
    </location>
</feature>
<name>A0ABP0RHF9_9DINO</name>
<feature type="compositionally biased region" description="Low complexity" evidence="3">
    <location>
        <begin position="355"/>
        <end position="369"/>
    </location>
</feature>
<protein>
    <submittedName>
        <fullName evidence="4">PHAF1 protein At3g51130</fullName>
    </submittedName>
</protein>
<proteinExistence type="inferred from homology"/>
<keyword evidence="2" id="KW-0175">Coiled coil</keyword>
<feature type="compositionally biased region" description="Basic and acidic residues" evidence="3">
    <location>
        <begin position="1775"/>
        <end position="1784"/>
    </location>
</feature>
<sequence length="2067" mass="233240">VPKLFCTVQREISTATTNTTTDACEHIVNAADRAQTCNAREQQRRLARVRSGRRGDRALVELLRGRQRAVIAIYAVKEGGGGGGGGGGVELLEVEPNVRLGWFVLGMGINDAISVLRRQFVPRRPKTQVLYSASKPLERDVVIRVSEMGLQLRFDAKTQRLVLVDVFDVEKSLLSYSSTSFAGPPGGAKHNLLELYNLFGPTYPGSFERDLDCYVLRYQGLCLMFTLPEKYKRKFMSSEELPLELPNGESPKLCRVMVYNGLEERKPRVVEASEEVLGSLPLAPELSLTSFGPRYLEEVCLKIHADGSPTTIQFLRRLRNLKLGSSMQEVVAELGHPAKVFFKSDRRMQIHGKISASTPSSTALTSPTPNDRNSPSMKARSRLQRVDTPPVLSPSGAAAGLSDVDYFSASDYFLNYFDLGLDLLIDGATHRLKKVVAHSNLPGHSEFSQYNKCEFRVVFERVSIDADVDIEVTQTSDKPVIITPDMKWADVEVLLGPSGKPMIHDSGVVANPFGATHLYAYEGCVFEVARNGCMARRTQRHFTSSRGSSWPGDAAGLKKRSRRGWVGIGKMRLIKMKGNASSSSPKRRRKRAAATGDEEEHKLKEKVMISSEGSSCAEGDGAVVESKSESSCSSESEGGGPVQGLKIQMVETLKAAEESMRSPTNEGEFLEGLERKQDIFNQLWKGIEQLQSESGQSADAWKKKQKQLSKAQRRANELEQEKISLQQRADELQEQLQQVNERLATEVTERETVSKQLAGHKETAQQVIKDMESSRHATLMQLKECKQKEETLRLVAEKRVLELKEARRKTEELEASLKAKDDQIQALDPDAAGQRDELREKLAMLEAQRKSESAGHEEMSKHLAELSTENWNLKDSIKQIKAASDTLRTENEELQAARDRNLKKHEDTVNKLKGIHEDLLDRLKRTESRLADSREAAQLHGEKLEDHVQSLQEQLKESKADLDHVKARATDTENELKTCKQEHEEQLEKMRVAMRQVQDKHLQDVIRFDEQRKKLEDRAAEDDSQREALAKANAKLEEKVSQLEEANATLTNDTKASREKWTAEIEQQYQTKITEMLASHATESQDLQTKLAEAKAAVRNEAREAQRYKNTLAKAAKEEHAKLTSQITKANEEAAKAKAALTALEKEFNQVNQTAQAAEKSKALALAESQAREEELQRALVATQHQVTANANTHARDSEKLRADVDKQRQHVKAVEQEKRDLIVELKTLNEEILQVSSLRDQEREKSSKLEQVQEKLQSEVTRLKQELRLVENESEERIDSLQQEIDEHVASRREALTSTERLRNELKEAKKEAAKQVSGFSERSEQLSAQVEKLSEEFRVKQLELEQVQDQAAKDRATLEGLQERSNSLNDVHSQEVSDLLSQLEQVEQRAKEAESAAQSASAEILARDQEIQALEANQTNAKMEATKQAKVMRELEISKQQSLERVANEEESNRLLKLEINRRKEDFAELNKQLSSERAEKKEAERQARTLETRLLTEKEQLNSALQTAKGDLGHAKKEARSLQMQLAALQESSDQNMQSYIEEMKAQEAEKNQLIDQLRNELKDKDSVLLDERAESKRQLKHAKLEAERKGQEAEHLAASLKAAQENGVNLLQELEEKTGAYDGLTVDFESLSNSLQNLQKRLSSTESARRELEEELEQEKKVSFDLRSELQNTEAEVRNKLRSETESHQETKIQLTSLEQEKEWLTNETNIKISALNRQIQTLQDDLKRKDQNLDMAEQKFLEEQKAHSAFREAANQSIAKVRTQTSSEQNDQRQELEEVRERADKASRLCAQMEQERASLQKRVKDVTHELQVATSAQEDLRQEHAVMVTSYKEMTGAKRKLENEVKKLRLELTALPRPDQKDSSKNVDDMVLKAEQDAYHAAKKEFQDVLRRMEDDHRREIESVKEQYGRRDSLFNSIPISSSRSSASMYQQQLDKSERRISSSSSTASSPAKSVFEASQSFAAPGPSNTGTAPDRPQSVESTDSAAEYFEAGPRPPSTDEELKVNTDEVDPSGSDLIRTTERFLEARKHLTQAVVEEENGNDTVDALRRTGSSSNLPPHL</sequence>
<feature type="region of interest" description="Disordered" evidence="3">
    <location>
        <begin position="1765"/>
        <end position="1784"/>
    </location>
</feature>
<feature type="region of interest" description="Disordered" evidence="3">
    <location>
        <begin position="693"/>
        <end position="715"/>
    </location>
</feature>
<comment type="similarity">
    <text evidence="1">Belongs to the PHAF1 family.</text>
</comment>
<evidence type="ECO:0000313" key="4">
    <source>
        <dbReference type="EMBL" id="CAK9099823.1"/>
    </source>
</evidence>
<dbReference type="InterPro" id="IPR039156">
    <property type="entry name" value="PHAF1/BROMI"/>
</dbReference>
<dbReference type="PANTHER" id="PTHR13465">
    <property type="entry name" value="UPF0183 PROTEIN"/>
    <property type="match status" value="1"/>
</dbReference>
<feature type="region of interest" description="Disordered" evidence="3">
    <location>
        <begin position="353"/>
        <end position="391"/>
    </location>
</feature>
<dbReference type="EMBL" id="CAXAMM010041528">
    <property type="protein sequence ID" value="CAK9099823.1"/>
    <property type="molecule type" value="Genomic_DNA"/>
</dbReference>
<evidence type="ECO:0000256" key="3">
    <source>
        <dbReference type="SAM" id="MobiDB-lite"/>
    </source>
</evidence>
<feature type="region of interest" description="Disordered" evidence="3">
    <location>
        <begin position="576"/>
        <end position="644"/>
    </location>
</feature>
<evidence type="ECO:0000256" key="1">
    <source>
        <dbReference type="ARBA" id="ARBA00024339"/>
    </source>
</evidence>
<reference evidence="4 5" key="1">
    <citation type="submission" date="2024-02" db="EMBL/GenBank/DDBJ databases">
        <authorList>
            <person name="Chen Y."/>
            <person name="Shah S."/>
            <person name="Dougan E. K."/>
            <person name="Thang M."/>
            <person name="Chan C."/>
        </authorList>
    </citation>
    <scope>NUCLEOTIDE SEQUENCE [LARGE SCALE GENOMIC DNA]</scope>
</reference>
<evidence type="ECO:0000256" key="2">
    <source>
        <dbReference type="SAM" id="Coils"/>
    </source>
</evidence>